<feature type="transmembrane region" description="Helical" evidence="7">
    <location>
        <begin position="92"/>
        <end position="113"/>
    </location>
</feature>
<dbReference type="RefSeq" id="WP_208626044.1">
    <property type="nucleotide sequence ID" value="NZ_FXAT01000005.1"/>
</dbReference>
<dbReference type="PROSITE" id="PS50850">
    <property type="entry name" value="MFS"/>
    <property type="match status" value="1"/>
</dbReference>
<keyword evidence="4 7" id="KW-0812">Transmembrane</keyword>
<keyword evidence="2" id="KW-0813">Transport</keyword>
<evidence type="ECO:0000256" key="6">
    <source>
        <dbReference type="ARBA" id="ARBA00023136"/>
    </source>
</evidence>
<name>A0A1X7L786_9BURK</name>
<proteinExistence type="predicted"/>
<keyword evidence="5 7" id="KW-1133">Transmembrane helix</keyword>
<comment type="subcellular location">
    <subcellularLocation>
        <location evidence="1">Cell membrane</location>
        <topology evidence="1">Multi-pass membrane protein</topology>
    </subcellularLocation>
</comment>
<keyword evidence="10" id="KW-1185">Reference proteome</keyword>
<keyword evidence="3" id="KW-1003">Cell membrane</keyword>
<feature type="transmembrane region" description="Helical" evidence="7">
    <location>
        <begin position="284"/>
        <end position="303"/>
    </location>
</feature>
<feature type="transmembrane region" description="Helical" evidence="7">
    <location>
        <begin position="249"/>
        <end position="272"/>
    </location>
</feature>
<evidence type="ECO:0000256" key="7">
    <source>
        <dbReference type="SAM" id="Phobius"/>
    </source>
</evidence>
<feature type="transmembrane region" description="Helical" evidence="7">
    <location>
        <begin position="125"/>
        <end position="147"/>
    </location>
</feature>
<evidence type="ECO:0000256" key="4">
    <source>
        <dbReference type="ARBA" id="ARBA00022692"/>
    </source>
</evidence>
<dbReference type="SUPFAM" id="SSF103473">
    <property type="entry name" value="MFS general substrate transporter"/>
    <property type="match status" value="1"/>
</dbReference>
<evidence type="ECO:0000256" key="2">
    <source>
        <dbReference type="ARBA" id="ARBA00022448"/>
    </source>
</evidence>
<dbReference type="GO" id="GO:0022857">
    <property type="term" value="F:transmembrane transporter activity"/>
    <property type="evidence" value="ECO:0007669"/>
    <property type="project" value="InterPro"/>
</dbReference>
<dbReference type="InterPro" id="IPR020846">
    <property type="entry name" value="MFS_dom"/>
</dbReference>
<feature type="transmembrane region" description="Helical" evidence="7">
    <location>
        <begin position="196"/>
        <end position="215"/>
    </location>
</feature>
<dbReference type="InterPro" id="IPR036259">
    <property type="entry name" value="MFS_trans_sf"/>
</dbReference>
<evidence type="ECO:0000256" key="3">
    <source>
        <dbReference type="ARBA" id="ARBA00022475"/>
    </source>
</evidence>
<dbReference type="InterPro" id="IPR005829">
    <property type="entry name" value="Sugar_transporter_CS"/>
</dbReference>
<feature type="domain" description="Major facilitator superfamily (MFS) profile" evidence="8">
    <location>
        <begin position="20"/>
        <end position="524"/>
    </location>
</feature>
<feature type="transmembrane region" description="Helical" evidence="7">
    <location>
        <begin position="472"/>
        <end position="496"/>
    </location>
</feature>
<dbReference type="GO" id="GO:0005886">
    <property type="term" value="C:plasma membrane"/>
    <property type="evidence" value="ECO:0007669"/>
    <property type="project" value="UniProtKB-SubCell"/>
</dbReference>
<sequence>MDSTAPARYAVEERHASRWVVLGASLGTVFEWYDFFLYGSLATYFGVWFFPPENQTAGLLASLATFGAGFAVRPLGSLVFGRLGDMAGRKNTFLLTIILMGVSTAAVGVLPTFEHIGWTAPVLLVTLRLIQGLAVGGEFGGATVYIAEHCAPRVRGYKTSWIQITGSAGFLLATVVIFAARALIGPQAFAQWGWRVPFGFSLVLLAVSIWIRFKLDESPVYLKMKAAGQVSKAPLTEAFAEPRNLKAMFIALLGGTMPLGVTSIAASVAPLILLSGPLHVDSLLVYGMMAVALIVTLPLYIVFGSLSDRIGRRKVMLCGCFLALVTCYPVFSSLGRYANPDLMEFQQRVLVTVAARDCHTRFFVTPNTHLSTCDKARQFLSRAGINYTSLPADGADDVVTRIGTHTLQGFDEAGYRATLAAEGWTSSANPAHVDRVAVTLLLMVLLACTAMISGPMAAYLSELFPARIRYTAVSFPFHIGNGWFGGFLPLVMSTLAASTGNMIAGVAYPLVTLAVAFVVGLRYMHDAPVEKM</sequence>
<evidence type="ECO:0000256" key="5">
    <source>
        <dbReference type="ARBA" id="ARBA00022989"/>
    </source>
</evidence>
<evidence type="ECO:0000313" key="10">
    <source>
        <dbReference type="Proteomes" id="UP000193228"/>
    </source>
</evidence>
<dbReference type="Gene3D" id="1.20.1250.20">
    <property type="entry name" value="MFS general substrate transporter like domains"/>
    <property type="match status" value="2"/>
</dbReference>
<reference evidence="10" key="1">
    <citation type="submission" date="2017-04" db="EMBL/GenBank/DDBJ databases">
        <authorList>
            <person name="Varghese N."/>
            <person name="Submissions S."/>
        </authorList>
    </citation>
    <scope>NUCLEOTIDE SEQUENCE [LARGE SCALE GENOMIC DNA]</scope>
    <source>
        <strain evidence="10">LMG 29540</strain>
    </source>
</reference>
<keyword evidence="6 7" id="KW-0472">Membrane</keyword>
<accession>A0A1X7L786</accession>
<dbReference type="PANTHER" id="PTHR43045">
    <property type="entry name" value="SHIKIMATE TRANSPORTER"/>
    <property type="match status" value="1"/>
</dbReference>
<gene>
    <name evidence="9" type="ORF">SAMN06265784_105153</name>
</gene>
<evidence type="ECO:0000313" key="9">
    <source>
        <dbReference type="EMBL" id="SMG49620.1"/>
    </source>
</evidence>
<dbReference type="Pfam" id="PF00083">
    <property type="entry name" value="Sugar_tr"/>
    <property type="match status" value="1"/>
</dbReference>
<evidence type="ECO:0000259" key="8">
    <source>
        <dbReference type="PROSITE" id="PS50850"/>
    </source>
</evidence>
<dbReference type="PROSITE" id="PS00217">
    <property type="entry name" value="SUGAR_TRANSPORT_2"/>
    <property type="match status" value="1"/>
</dbReference>
<protein>
    <submittedName>
        <fullName evidence="9">Sugar transporter</fullName>
    </submittedName>
</protein>
<dbReference type="EMBL" id="FXAT01000005">
    <property type="protein sequence ID" value="SMG49620.1"/>
    <property type="molecule type" value="Genomic_DNA"/>
</dbReference>
<organism evidence="9 10">
    <name type="scientific">Paraburkholderia susongensis</name>
    <dbReference type="NCBI Taxonomy" id="1515439"/>
    <lineage>
        <taxon>Bacteria</taxon>
        <taxon>Pseudomonadati</taxon>
        <taxon>Pseudomonadota</taxon>
        <taxon>Betaproteobacteria</taxon>
        <taxon>Burkholderiales</taxon>
        <taxon>Burkholderiaceae</taxon>
        <taxon>Paraburkholderia</taxon>
    </lineage>
</organism>
<dbReference type="AlphaFoldDB" id="A0A1X7L786"/>
<feature type="transmembrane region" description="Helical" evidence="7">
    <location>
        <begin position="57"/>
        <end position="80"/>
    </location>
</feature>
<feature type="transmembrane region" description="Helical" evidence="7">
    <location>
        <begin position="502"/>
        <end position="524"/>
    </location>
</feature>
<evidence type="ECO:0000256" key="1">
    <source>
        <dbReference type="ARBA" id="ARBA00004651"/>
    </source>
</evidence>
<dbReference type="InterPro" id="IPR005828">
    <property type="entry name" value="MFS_sugar_transport-like"/>
</dbReference>
<dbReference type="PANTHER" id="PTHR43045:SF7">
    <property type="entry name" value="MAJOR FACILITATOR SUPERFAMILY TRANSPORTER"/>
    <property type="match status" value="1"/>
</dbReference>
<keyword evidence="9" id="KW-0762">Sugar transport</keyword>
<feature type="transmembrane region" description="Helical" evidence="7">
    <location>
        <begin position="159"/>
        <end position="184"/>
    </location>
</feature>
<feature type="transmembrane region" description="Helical" evidence="7">
    <location>
        <begin position="436"/>
        <end position="460"/>
    </location>
</feature>
<dbReference type="Proteomes" id="UP000193228">
    <property type="component" value="Unassembled WGS sequence"/>
</dbReference>